<dbReference type="AlphaFoldDB" id="A0A0D7AB64"/>
<evidence type="ECO:0000313" key="2">
    <source>
        <dbReference type="EMBL" id="KIY47186.1"/>
    </source>
</evidence>
<dbReference type="OrthoDB" id="1668230at2759"/>
<dbReference type="Gene3D" id="1.20.930.20">
    <property type="entry name" value="Adaptor protein Cbl, N-terminal domain"/>
    <property type="match status" value="1"/>
</dbReference>
<gene>
    <name evidence="2" type="ORF">FISHEDRAFT_74925</name>
</gene>
<organism evidence="2 3">
    <name type="scientific">Fistulina hepatica ATCC 64428</name>
    <dbReference type="NCBI Taxonomy" id="1128425"/>
    <lineage>
        <taxon>Eukaryota</taxon>
        <taxon>Fungi</taxon>
        <taxon>Dikarya</taxon>
        <taxon>Basidiomycota</taxon>
        <taxon>Agaricomycotina</taxon>
        <taxon>Agaricomycetes</taxon>
        <taxon>Agaricomycetidae</taxon>
        <taxon>Agaricales</taxon>
        <taxon>Fistulinaceae</taxon>
        <taxon>Fistulina</taxon>
    </lineage>
</organism>
<dbReference type="GO" id="GO:0007166">
    <property type="term" value="P:cell surface receptor signaling pathway"/>
    <property type="evidence" value="ECO:0007669"/>
    <property type="project" value="InterPro"/>
</dbReference>
<accession>A0A0D7AB64</accession>
<feature type="compositionally biased region" description="Basic and acidic residues" evidence="1">
    <location>
        <begin position="545"/>
        <end position="559"/>
    </location>
</feature>
<feature type="region of interest" description="Disordered" evidence="1">
    <location>
        <begin position="542"/>
        <end position="572"/>
    </location>
</feature>
<feature type="compositionally biased region" description="Polar residues" evidence="1">
    <location>
        <begin position="453"/>
        <end position="463"/>
    </location>
</feature>
<name>A0A0D7AB64_9AGAR</name>
<reference evidence="2 3" key="1">
    <citation type="journal article" date="2015" name="Fungal Genet. Biol.">
        <title>Evolution of novel wood decay mechanisms in Agaricales revealed by the genome sequences of Fistulina hepatica and Cylindrobasidium torrendii.</title>
        <authorList>
            <person name="Floudas D."/>
            <person name="Held B.W."/>
            <person name="Riley R."/>
            <person name="Nagy L.G."/>
            <person name="Koehler G."/>
            <person name="Ransdell A.S."/>
            <person name="Younus H."/>
            <person name="Chow J."/>
            <person name="Chiniquy J."/>
            <person name="Lipzen A."/>
            <person name="Tritt A."/>
            <person name="Sun H."/>
            <person name="Haridas S."/>
            <person name="LaButti K."/>
            <person name="Ohm R.A."/>
            <person name="Kues U."/>
            <person name="Blanchette R.A."/>
            <person name="Grigoriev I.V."/>
            <person name="Minto R.E."/>
            <person name="Hibbett D.S."/>
        </authorList>
    </citation>
    <scope>NUCLEOTIDE SEQUENCE [LARGE SCALE GENOMIC DNA]</scope>
    <source>
        <strain evidence="2 3">ATCC 64428</strain>
    </source>
</reference>
<proteinExistence type="predicted"/>
<protein>
    <submittedName>
        <fullName evidence="2">Uncharacterized protein</fullName>
    </submittedName>
</protein>
<feature type="region of interest" description="Disordered" evidence="1">
    <location>
        <begin position="436"/>
        <end position="465"/>
    </location>
</feature>
<dbReference type="InterPro" id="IPR036537">
    <property type="entry name" value="Adaptor_Cbl_N_dom_sf"/>
</dbReference>
<feature type="compositionally biased region" description="Polar residues" evidence="1">
    <location>
        <begin position="24"/>
        <end position="39"/>
    </location>
</feature>
<dbReference type="EMBL" id="KN882004">
    <property type="protein sequence ID" value="KIY47186.1"/>
    <property type="molecule type" value="Genomic_DNA"/>
</dbReference>
<evidence type="ECO:0000256" key="1">
    <source>
        <dbReference type="SAM" id="MobiDB-lite"/>
    </source>
</evidence>
<keyword evidence="3" id="KW-1185">Reference proteome</keyword>
<dbReference type="Proteomes" id="UP000054144">
    <property type="component" value="Unassembled WGS sequence"/>
</dbReference>
<dbReference type="InterPro" id="IPR059179">
    <property type="entry name" value="MLKL-like_MCAfunc"/>
</dbReference>
<evidence type="ECO:0000313" key="3">
    <source>
        <dbReference type="Proteomes" id="UP000054144"/>
    </source>
</evidence>
<dbReference type="CDD" id="cd21037">
    <property type="entry name" value="MLKL_NTD"/>
    <property type="match status" value="1"/>
</dbReference>
<sequence>MASDHVLHGHNCESIADISDRLPQQTIGYPNNHAQSPLSAGTAAATPSDMHIQGGTDVSATPPAGVPTRWWGGGDIPAHLDREQSQRWHRVKESVEKATKLTLDVIHEGLETSLSLLDLVPVPLVQSAAQTLLMIWSNLQSVDMNQQQYLRLTERCADILTSIGIEIEKTADGQEISGVAEELKGPLEGLVDSFKQVNTFLEHQSHLSFLMRYLKRDEILRQIQSCDASLADALGMFSMSIQIRTLKQVLESERRQQEDTKRILESIAASNVASAGQGQATTTPVPPSASVANALPSGSSVSTVVPFSSIRAATSSNPVLPLPRPPIINNSQTTLVAPFPDMAPADGGADVSGGRPDTIPEFSDVQGGFAQDVASGLGAPIALQDTGDATLRNWAPLLPPSLIGLRPELVDRGPQLMGWDNLHEAIEDTNLKMPISEIPQPPPNNESLEPPFQTKSLATSHSGLSPADIRETFNAVRIKQSQADQARDSEDLRRHMRAALQTPSDAALTAVLQVGRDEMPEAIKTLQRALERLFDRTLGLSDLPSIKDSRPLEAGRDEVSQSPPMSPSMTQRPVVHMPTISSSELSSDSSMTLKDTLDREFMESGIDALRRLSGVVQDRKYPPGKS</sequence>
<feature type="region of interest" description="Disordered" evidence="1">
    <location>
        <begin position="24"/>
        <end position="65"/>
    </location>
</feature>